<organism evidence="6 7">
    <name type="scientific">Clostridium weizhouense</name>
    <dbReference type="NCBI Taxonomy" id="2859781"/>
    <lineage>
        <taxon>Bacteria</taxon>
        <taxon>Bacillati</taxon>
        <taxon>Bacillota</taxon>
        <taxon>Clostridia</taxon>
        <taxon>Eubacteriales</taxon>
        <taxon>Clostridiaceae</taxon>
        <taxon>Clostridium</taxon>
    </lineage>
</organism>
<dbReference type="RefSeq" id="WP_219779787.1">
    <property type="nucleotide sequence ID" value="NZ_JAHXPT010000007.1"/>
</dbReference>
<reference evidence="6 7" key="1">
    <citation type="submission" date="2021-07" db="EMBL/GenBank/DDBJ databases">
        <title>Clostridium weizhouense sp. nov., an anaerobic bacterium isolated from activated sludge of Petroleum wastewater.</title>
        <authorList>
            <person name="Li Q."/>
        </authorList>
    </citation>
    <scope>NUCLEOTIDE SEQUENCE [LARGE SCALE GENOMIC DNA]</scope>
    <source>
        <strain evidence="6 7">YB-6</strain>
    </source>
</reference>
<evidence type="ECO:0000256" key="2">
    <source>
        <dbReference type="SAM" id="Coils"/>
    </source>
</evidence>
<dbReference type="InterPro" id="IPR058647">
    <property type="entry name" value="BSH_CzcB-like"/>
</dbReference>
<keyword evidence="7" id="KW-1185">Reference proteome</keyword>
<dbReference type="NCBIfam" id="TIGR01730">
    <property type="entry name" value="RND_mfp"/>
    <property type="match status" value="1"/>
</dbReference>
<evidence type="ECO:0000313" key="7">
    <source>
        <dbReference type="Proteomes" id="UP001519921"/>
    </source>
</evidence>
<evidence type="ECO:0000259" key="5">
    <source>
        <dbReference type="Pfam" id="PF25989"/>
    </source>
</evidence>
<dbReference type="SUPFAM" id="SSF111369">
    <property type="entry name" value="HlyD-like secretion proteins"/>
    <property type="match status" value="2"/>
</dbReference>
<gene>
    <name evidence="6" type="ORF">KYD98_10140</name>
</gene>
<dbReference type="PROSITE" id="PS51257">
    <property type="entry name" value="PROKAR_LIPOPROTEIN"/>
    <property type="match status" value="1"/>
</dbReference>
<keyword evidence="2" id="KW-0175">Coiled coil</keyword>
<dbReference type="InterPro" id="IPR006143">
    <property type="entry name" value="RND_pump_MFP"/>
</dbReference>
<comment type="caution">
    <text evidence="6">The sequence shown here is derived from an EMBL/GenBank/DDBJ whole genome shotgun (WGS) entry which is preliminary data.</text>
</comment>
<comment type="similarity">
    <text evidence="1">Belongs to the membrane fusion protein (MFP) (TC 8.A.1) family.</text>
</comment>
<dbReference type="Pfam" id="PF25989">
    <property type="entry name" value="YknX_C"/>
    <property type="match status" value="1"/>
</dbReference>
<dbReference type="InterPro" id="IPR058792">
    <property type="entry name" value="Beta-barrel_RND_2"/>
</dbReference>
<dbReference type="EMBL" id="JAHXPT010000007">
    <property type="protein sequence ID" value="MBW6410453.1"/>
    <property type="molecule type" value="Genomic_DNA"/>
</dbReference>
<dbReference type="PANTHER" id="PTHR30469:SF15">
    <property type="entry name" value="HLYD FAMILY OF SECRETION PROTEINS"/>
    <property type="match status" value="1"/>
</dbReference>
<protein>
    <submittedName>
        <fullName evidence="6">Efflux RND transporter periplasmic adaptor subunit</fullName>
    </submittedName>
</protein>
<feature type="domain" description="YknX-like C-terminal permuted SH3-like" evidence="5">
    <location>
        <begin position="338"/>
        <end position="403"/>
    </location>
</feature>
<evidence type="ECO:0000313" key="6">
    <source>
        <dbReference type="EMBL" id="MBW6410453.1"/>
    </source>
</evidence>
<dbReference type="Gene3D" id="2.40.50.100">
    <property type="match status" value="1"/>
</dbReference>
<dbReference type="PANTHER" id="PTHR30469">
    <property type="entry name" value="MULTIDRUG RESISTANCE PROTEIN MDTA"/>
    <property type="match status" value="1"/>
</dbReference>
<sequence length="410" mass="45306">MKKYLSLLLILVFNIMWLVSCGNKDVPTEQEKSIAVSVKKSKNSGIENKDTFTGTTKVATETSVTAEMPGIVEKIYVSLGQEVKKGDVLLTLKGNDVNNSVNQSKTALDLAQANYNNTTSGSIENQKNQLENSLKLAQLQYDEAKRNYDIYTTLHQADAISEDQYKKIELNFNQAKQQLEIAQKSYTTSTEKSIPELQELAEKQLKQAKVSYEIASKNLDKLTLVSPVNGIITTKNFDSNETISQQQPVFIISSPNTLEVNINVAQADINKFSSGQNLEVVIDGQTVNGKVQYVPLVVDPKTSLYQIKILIDNSSNTFKAGMSTEVNLSLEKNENTIIVPKKAVFEEDGKKYLYIVNDEKRAIKTSVETGIETANDIEIISGINSDNTIVVGGITLINDGSKVFPVEKED</sequence>
<dbReference type="Gene3D" id="2.40.30.170">
    <property type="match status" value="1"/>
</dbReference>
<feature type="domain" description="CusB-like beta-barrel" evidence="3">
    <location>
        <begin position="260"/>
        <end position="329"/>
    </location>
</feature>
<dbReference type="Pfam" id="PF25954">
    <property type="entry name" value="Beta-barrel_RND_2"/>
    <property type="match status" value="1"/>
</dbReference>
<evidence type="ECO:0000259" key="4">
    <source>
        <dbReference type="Pfam" id="PF25973"/>
    </source>
</evidence>
<evidence type="ECO:0000256" key="1">
    <source>
        <dbReference type="ARBA" id="ARBA00009477"/>
    </source>
</evidence>
<proteinExistence type="inferred from homology"/>
<feature type="coiled-coil region" evidence="2">
    <location>
        <begin position="120"/>
        <end position="185"/>
    </location>
</feature>
<name>A0ABS7AP50_9CLOT</name>
<feature type="domain" description="CzcB-like barrel-sandwich hybrid" evidence="4">
    <location>
        <begin position="62"/>
        <end position="253"/>
    </location>
</feature>
<dbReference type="InterPro" id="IPR058637">
    <property type="entry name" value="YknX-like_C"/>
</dbReference>
<dbReference type="Pfam" id="PF25973">
    <property type="entry name" value="BSH_CzcB"/>
    <property type="match status" value="1"/>
</dbReference>
<accession>A0ABS7AP50</accession>
<evidence type="ECO:0000259" key="3">
    <source>
        <dbReference type="Pfam" id="PF25954"/>
    </source>
</evidence>
<dbReference type="Proteomes" id="UP001519921">
    <property type="component" value="Unassembled WGS sequence"/>
</dbReference>
<dbReference type="Gene3D" id="2.40.420.20">
    <property type="match status" value="1"/>
</dbReference>